<dbReference type="PANTHER" id="PTHR46641">
    <property type="entry name" value="FMRFAMIDE RECEPTOR-RELATED"/>
    <property type="match status" value="1"/>
</dbReference>
<evidence type="ECO:0000256" key="2">
    <source>
        <dbReference type="ARBA" id="ARBA00022692"/>
    </source>
</evidence>
<dbReference type="PROSITE" id="PS50262">
    <property type="entry name" value="G_PROTEIN_RECEP_F1_2"/>
    <property type="match status" value="1"/>
</dbReference>
<feature type="transmembrane region" description="Helical" evidence="5">
    <location>
        <begin position="279"/>
        <end position="310"/>
    </location>
</feature>
<name>A0A3P7L5B8_DIBLA</name>
<organism evidence="7 8">
    <name type="scientific">Dibothriocephalus latus</name>
    <name type="common">Fish tapeworm</name>
    <name type="synonym">Diphyllobothrium latum</name>
    <dbReference type="NCBI Taxonomy" id="60516"/>
    <lineage>
        <taxon>Eukaryota</taxon>
        <taxon>Metazoa</taxon>
        <taxon>Spiralia</taxon>
        <taxon>Lophotrochozoa</taxon>
        <taxon>Platyhelminthes</taxon>
        <taxon>Cestoda</taxon>
        <taxon>Eucestoda</taxon>
        <taxon>Diphyllobothriidea</taxon>
        <taxon>Diphyllobothriidae</taxon>
        <taxon>Dibothriocephalus</taxon>
    </lineage>
</organism>
<evidence type="ECO:0000313" key="8">
    <source>
        <dbReference type="Proteomes" id="UP000281553"/>
    </source>
</evidence>
<dbReference type="EMBL" id="UYRU01045776">
    <property type="protein sequence ID" value="VDN08780.1"/>
    <property type="molecule type" value="Genomic_DNA"/>
</dbReference>
<reference evidence="7 8" key="1">
    <citation type="submission" date="2018-11" db="EMBL/GenBank/DDBJ databases">
        <authorList>
            <consortium name="Pathogen Informatics"/>
        </authorList>
    </citation>
    <scope>NUCLEOTIDE SEQUENCE [LARGE SCALE GENOMIC DNA]</scope>
</reference>
<dbReference type="GO" id="GO:0016020">
    <property type="term" value="C:membrane"/>
    <property type="evidence" value="ECO:0007669"/>
    <property type="project" value="UniProtKB-SubCell"/>
</dbReference>
<feature type="transmembrane region" description="Helical" evidence="5">
    <location>
        <begin position="184"/>
        <end position="205"/>
    </location>
</feature>
<dbReference type="SUPFAM" id="SSF81321">
    <property type="entry name" value="Family A G protein-coupled receptor-like"/>
    <property type="match status" value="1"/>
</dbReference>
<keyword evidence="2 5" id="KW-0812">Transmembrane</keyword>
<dbReference type="InterPro" id="IPR052954">
    <property type="entry name" value="GPCR-Ligand_Int"/>
</dbReference>
<accession>A0A3P7L5B8</accession>
<dbReference type="PANTHER" id="PTHR46641:SF2">
    <property type="entry name" value="FMRFAMIDE RECEPTOR"/>
    <property type="match status" value="1"/>
</dbReference>
<dbReference type="InterPro" id="IPR000276">
    <property type="entry name" value="GPCR_Rhodpsn"/>
</dbReference>
<keyword evidence="4 5" id="KW-0472">Membrane</keyword>
<evidence type="ECO:0000313" key="7">
    <source>
        <dbReference type="EMBL" id="VDN08780.1"/>
    </source>
</evidence>
<dbReference type="InterPro" id="IPR017452">
    <property type="entry name" value="GPCR_Rhodpsn_7TM"/>
</dbReference>
<evidence type="ECO:0000256" key="4">
    <source>
        <dbReference type="ARBA" id="ARBA00023136"/>
    </source>
</evidence>
<feature type="transmembrane region" description="Helical" evidence="5">
    <location>
        <begin position="59"/>
        <end position="78"/>
    </location>
</feature>
<evidence type="ECO:0000256" key="1">
    <source>
        <dbReference type="ARBA" id="ARBA00004370"/>
    </source>
</evidence>
<dbReference type="GO" id="GO:0004930">
    <property type="term" value="F:G protein-coupled receptor activity"/>
    <property type="evidence" value="ECO:0007669"/>
    <property type="project" value="InterPro"/>
</dbReference>
<feature type="domain" description="G-protein coupled receptors family 1 profile" evidence="6">
    <location>
        <begin position="38"/>
        <end position="306"/>
    </location>
</feature>
<evidence type="ECO:0000259" key="6">
    <source>
        <dbReference type="PROSITE" id="PS50262"/>
    </source>
</evidence>
<dbReference type="AlphaFoldDB" id="A0A3P7L5B8"/>
<dbReference type="Pfam" id="PF00001">
    <property type="entry name" value="7tm_1"/>
    <property type="match status" value="1"/>
</dbReference>
<evidence type="ECO:0000256" key="5">
    <source>
        <dbReference type="SAM" id="Phobius"/>
    </source>
</evidence>
<dbReference type="Gene3D" id="1.20.1070.10">
    <property type="entry name" value="Rhodopsin 7-helix transmembrane proteins"/>
    <property type="match status" value="1"/>
</dbReference>
<dbReference type="PRINTS" id="PR00237">
    <property type="entry name" value="GPCRRHODOPSN"/>
</dbReference>
<proteinExistence type="predicted"/>
<gene>
    <name evidence="7" type="ORF">DILT_LOCUS4611</name>
</gene>
<keyword evidence="3 5" id="KW-1133">Transmembrane helix</keyword>
<sequence>MMRQVWLDGPTYDDLLRYNRLIFLSLLGLPVCVVGIVTSGLSICMFCEDKTTPRTTRKLLIILSLTDVLYIFLCILVFQPMNFCSRDCPLRWPVITHTIVPLGSILEGFRNLLVVLIAVERFLVVRFPFRSKVWWNGKLTNGLIAATFGFSVLLRLSFICYAAVKIVRPEWSELKSWLWQIHCFTDGILVTLIPLIILIVCSLQIGRCQQRSIRFQRGQTEKYQTFINGTSKGSASSNARRLKLTHGLLIVIGTFVLFMLPLSMLQLLYLYFLLHRTCISMVCLNICANVVALGSQINSTANFFVYIVYWGKYRKMLRQMLRCQKSPQFVFSSRECTNSQQ</sequence>
<feature type="transmembrane region" description="Helical" evidence="5">
    <location>
        <begin position="20"/>
        <end position="47"/>
    </location>
</feature>
<protein>
    <recommendedName>
        <fullName evidence="6">G-protein coupled receptors family 1 profile domain-containing protein</fullName>
    </recommendedName>
</protein>
<feature type="transmembrane region" description="Helical" evidence="5">
    <location>
        <begin position="248"/>
        <end position="273"/>
    </location>
</feature>
<feature type="transmembrane region" description="Helical" evidence="5">
    <location>
        <begin position="139"/>
        <end position="164"/>
    </location>
</feature>
<keyword evidence="8" id="KW-1185">Reference proteome</keyword>
<comment type="subcellular location">
    <subcellularLocation>
        <location evidence="1">Membrane</location>
    </subcellularLocation>
</comment>
<evidence type="ECO:0000256" key="3">
    <source>
        <dbReference type="ARBA" id="ARBA00022989"/>
    </source>
</evidence>
<dbReference type="OrthoDB" id="5987909at2759"/>
<dbReference type="Proteomes" id="UP000281553">
    <property type="component" value="Unassembled WGS sequence"/>
</dbReference>